<evidence type="ECO:0000313" key="9">
    <source>
        <dbReference type="EMBL" id="KAG5483626.1"/>
    </source>
</evidence>
<evidence type="ECO:0000256" key="3">
    <source>
        <dbReference type="ARBA" id="ARBA00022692"/>
    </source>
</evidence>
<feature type="region of interest" description="Disordered" evidence="6">
    <location>
        <begin position="116"/>
        <end position="153"/>
    </location>
</feature>
<evidence type="ECO:0000256" key="2">
    <source>
        <dbReference type="ARBA" id="ARBA00022475"/>
    </source>
</evidence>
<keyword evidence="5 7" id="KW-0472">Membrane</keyword>
<keyword evidence="2" id="KW-1003">Cell membrane</keyword>
<evidence type="ECO:0000259" key="8">
    <source>
        <dbReference type="Pfam" id="PF13515"/>
    </source>
</evidence>
<feature type="compositionally biased region" description="Low complexity" evidence="6">
    <location>
        <begin position="130"/>
        <end position="149"/>
    </location>
</feature>
<feature type="region of interest" description="Disordered" evidence="6">
    <location>
        <begin position="481"/>
        <end position="501"/>
    </location>
</feature>
<feature type="region of interest" description="Disordered" evidence="6">
    <location>
        <begin position="656"/>
        <end position="750"/>
    </location>
</feature>
<name>A0A836HSX0_LEIEN</name>
<feature type="compositionally biased region" description="Pro residues" evidence="6">
    <location>
        <begin position="120"/>
        <end position="129"/>
    </location>
</feature>
<feature type="compositionally biased region" description="Polar residues" evidence="6">
    <location>
        <begin position="32"/>
        <end position="44"/>
    </location>
</feature>
<dbReference type="GeneID" id="94175432"/>
<feature type="transmembrane region" description="Helical" evidence="7">
    <location>
        <begin position="847"/>
        <end position="865"/>
    </location>
</feature>
<feature type="region of interest" description="Disordered" evidence="6">
    <location>
        <begin position="1851"/>
        <end position="2024"/>
    </location>
</feature>
<feature type="region of interest" description="Disordered" evidence="6">
    <location>
        <begin position="1790"/>
        <end position="1824"/>
    </location>
</feature>
<feature type="transmembrane region" description="Helical" evidence="7">
    <location>
        <begin position="871"/>
        <end position="888"/>
    </location>
</feature>
<feature type="region of interest" description="Disordered" evidence="6">
    <location>
        <begin position="1559"/>
        <end position="1686"/>
    </location>
</feature>
<proteinExistence type="predicted"/>
<feature type="compositionally biased region" description="Polar residues" evidence="6">
    <location>
        <begin position="1917"/>
        <end position="1927"/>
    </location>
</feature>
<feature type="transmembrane region" description="Helical" evidence="7">
    <location>
        <begin position="919"/>
        <end position="941"/>
    </location>
</feature>
<feature type="compositionally biased region" description="Basic and acidic residues" evidence="6">
    <location>
        <begin position="2110"/>
        <end position="2121"/>
    </location>
</feature>
<keyword evidence="10" id="KW-1185">Reference proteome</keyword>
<evidence type="ECO:0000256" key="5">
    <source>
        <dbReference type="ARBA" id="ARBA00023136"/>
    </source>
</evidence>
<feature type="compositionally biased region" description="Basic and acidic residues" evidence="6">
    <location>
        <begin position="2142"/>
        <end position="2156"/>
    </location>
</feature>
<feature type="compositionally biased region" description="Polar residues" evidence="6">
    <location>
        <begin position="481"/>
        <end position="493"/>
    </location>
</feature>
<dbReference type="OrthoDB" id="251552at2759"/>
<feature type="compositionally biased region" description="Basic and acidic residues" evidence="6">
    <location>
        <begin position="720"/>
        <end position="740"/>
    </location>
</feature>
<evidence type="ECO:0000256" key="4">
    <source>
        <dbReference type="ARBA" id="ARBA00022989"/>
    </source>
</evidence>
<comment type="caution">
    <text evidence="9">The sequence shown here is derived from an EMBL/GenBank/DDBJ whole genome shotgun (WGS) entry which is preliminary data.</text>
</comment>
<organism evidence="9 10">
    <name type="scientific">Leishmania enriettii</name>
    <dbReference type="NCBI Taxonomy" id="5663"/>
    <lineage>
        <taxon>Eukaryota</taxon>
        <taxon>Discoba</taxon>
        <taxon>Euglenozoa</taxon>
        <taxon>Kinetoplastea</taxon>
        <taxon>Metakinetoplastina</taxon>
        <taxon>Trypanosomatida</taxon>
        <taxon>Trypanosomatidae</taxon>
        <taxon>Leishmaniinae</taxon>
        <taxon>Leishmania</taxon>
    </lineage>
</organism>
<feature type="compositionally biased region" description="Low complexity" evidence="6">
    <location>
        <begin position="217"/>
        <end position="236"/>
    </location>
</feature>
<dbReference type="PANTHER" id="PTHR30509">
    <property type="entry name" value="P-HYDROXYBENZOIC ACID EFFLUX PUMP SUBUNIT-RELATED"/>
    <property type="match status" value="1"/>
</dbReference>
<feature type="region of interest" description="Disordered" evidence="6">
    <location>
        <begin position="2091"/>
        <end position="2188"/>
    </location>
</feature>
<protein>
    <recommendedName>
        <fullName evidence="8">Integral membrane bound transporter domain-containing protein</fullName>
    </recommendedName>
</protein>
<feature type="domain" description="Integral membrane bound transporter" evidence="8">
    <location>
        <begin position="1208"/>
        <end position="1330"/>
    </location>
</feature>
<feature type="transmembrane region" description="Helical" evidence="7">
    <location>
        <begin position="1238"/>
        <end position="1259"/>
    </location>
</feature>
<dbReference type="EMBL" id="JAFHKP010000012">
    <property type="protein sequence ID" value="KAG5483626.1"/>
    <property type="molecule type" value="Genomic_DNA"/>
</dbReference>
<dbReference type="Proteomes" id="UP000674179">
    <property type="component" value="Chromosome 12"/>
</dbReference>
<feature type="compositionally biased region" description="Gly residues" evidence="6">
    <location>
        <begin position="2158"/>
        <end position="2172"/>
    </location>
</feature>
<dbReference type="KEGG" id="lenr:94175432"/>
<feature type="region of interest" description="Disordered" evidence="6">
    <location>
        <begin position="1"/>
        <end position="61"/>
    </location>
</feature>
<feature type="region of interest" description="Disordered" evidence="6">
    <location>
        <begin position="194"/>
        <end position="262"/>
    </location>
</feature>
<feature type="transmembrane region" description="Helical" evidence="7">
    <location>
        <begin position="1319"/>
        <end position="1337"/>
    </location>
</feature>
<feature type="compositionally biased region" description="Basic and acidic residues" evidence="6">
    <location>
        <begin position="1806"/>
        <end position="1821"/>
    </location>
</feature>
<dbReference type="RefSeq" id="XP_067694843.1">
    <property type="nucleotide sequence ID" value="XM_067839922.1"/>
</dbReference>
<comment type="subcellular location">
    <subcellularLocation>
        <location evidence="1">Cell membrane</location>
        <topology evidence="1">Multi-pass membrane protein</topology>
    </subcellularLocation>
</comment>
<evidence type="ECO:0000313" key="10">
    <source>
        <dbReference type="Proteomes" id="UP000674179"/>
    </source>
</evidence>
<feature type="region of interest" description="Disordered" evidence="6">
    <location>
        <begin position="540"/>
        <end position="562"/>
    </location>
</feature>
<evidence type="ECO:0000256" key="7">
    <source>
        <dbReference type="SAM" id="Phobius"/>
    </source>
</evidence>
<keyword evidence="4 7" id="KW-1133">Transmembrane helix</keyword>
<feature type="compositionally biased region" description="Basic and acidic residues" evidence="6">
    <location>
        <begin position="1"/>
        <end position="18"/>
    </location>
</feature>
<dbReference type="PANTHER" id="PTHR30509:SF9">
    <property type="entry name" value="MULTIDRUG RESISTANCE PROTEIN MDTO"/>
    <property type="match status" value="1"/>
</dbReference>
<dbReference type="InterPro" id="IPR049453">
    <property type="entry name" value="Memb_transporter_dom"/>
</dbReference>
<feature type="compositionally biased region" description="Basic and acidic residues" evidence="6">
    <location>
        <begin position="1664"/>
        <end position="1673"/>
    </location>
</feature>
<evidence type="ECO:0000256" key="6">
    <source>
        <dbReference type="SAM" id="MobiDB-lite"/>
    </source>
</evidence>
<feature type="transmembrane region" description="Helical" evidence="7">
    <location>
        <begin position="1194"/>
        <end position="1213"/>
    </location>
</feature>
<dbReference type="Pfam" id="PF13515">
    <property type="entry name" value="FUSC_2"/>
    <property type="match status" value="1"/>
</dbReference>
<feature type="region of interest" description="Disordered" evidence="6">
    <location>
        <begin position="336"/>
        <end position="417"/>
    </location>
</feature>
<dbReference type="GO" id="GO:0005886">
    <property type="term" value="C:plasma membrane"/>
    <property type="evidence" value="ECO:0007669"/>
    <property type="project" value="UniProtKB-SubCell"/>
</dbReference>
<feature type="compositionally biased region" description="Gly residues" evidence="6">
    <location>
        <begin position="680"/>
        <end position="704"/>
    </location>
</feature>
<sequence>MSQAREQGDSGRSSDDPNHVLGQDNGHRFAQATGSLQTSATNDFFGQPGGNNPVFCTTRPFDGEHRSAAVEQFLSTVPVANDTSTPSSANHDSRAVAELTHIGENSNFRVIPEGSTFSSVPPPSTPPLPTSAVPPMEMPAPRRAASPSAGTLLRKKPVTSLVTSAAHSDPQAAVTANVSPLTASVPMVASFTSPAALSRPPLPRSPSRRTPVTAFPSTSTVGASAASSSAQPANTARPTSPSLRGVGYQGSNHSGHSPASEVGVVGGGGDPGTPYRYSPVQRSLMGPWGPPASRRAHNGSGGQFSSGFIPLPGGGGGGLPHSASDAELRRTFGERDGVSFSPTSATAAGQALRGGSPGSSDCLLPSNVAPSHSVGSRHRGVIRASESSFISGGLHHSGRPAPSAGSGGASSNGAFPAQPRWMNAAERIKELRSADDVSMYDPVLPYDQSKLGMQTRRLAAQGVLTAGKLRALEAQQAGASFGSTDRGSLQQPAAHSFGGGGARAGAYPSRYPTSSGGMPVFTAQEEALIASARHYGRTMSEHSGLRRGGNVRSVSAGGPNMAGGRRAVTASLSPRVITCLEAVAEGDFGNMNASNASGSATFRTRNASGGISSPVGSFDLKPGLIEHRLANLSQGKSHQITNSNFYAMDSGYGVAGSSTSNGGAALPPRNTDGWKDTAGAGTGGGGGGRGGGGGGGGGGDGSGSGSPSSNEGPRKTVKVSRSDVERNREGKWAAEKKTDTEGDEDERDERNFRTRNIDALHAIPWDQRRQLPMSGFGTRFFALLSTPRFWEKLDWTVRGSLLTVLPTMVLSLEPSTSHMFPMPSSLAFNAFWITMPTFGSGLRELMIALKGFSVGLLFLCVIVAARPGPEWVSLLLLFCFTLISSFVAEETKKTAAFVLASTIMQYIVNPTGTDYNYVLQYYIGLLIGLAFGTAGFVVPFIRWSSDIARHYIKAMGSSLSIDLQGTLSSFWVRTPLERELNVVRLRQLRATAEKCLGKIETALNESGYEPHTGAYMMCMINRFNFCKSIHNILGSMSHVIELIADNPSLIDTPMCTAFGEQIGDHLAVISSAMDSMVLKIVDFERIVTPQEMQFFREAREHFQDALSRVREDVILTNENYETDESDVLLGFFMFSLDEMCEVISQFEETAHPPSTLWNAMLFPVRDVKSVMAAFRNLAFTIVRRRTIPRRLKEAIKLSLCITLPTIFQVYALGNDAVSPAAGAAVIALIYNPTGSESFHYASGRLLGTVLGSMGALLSVQIAECRLWVLYIFITVLSFIGAYVQAAPGFYALGNAIVSSTISVCTQYKDQSAAMVRIQQNCFAILMYFVIACALWPMHARTKVKMSLNVTLRCMREAITRMLRNLDMPYDANEVTADVSALLIEMHKKVQTQSRFIPGAVEEPTMGSVEYPEDSWKRILEAEKKLYLALSMMRFAYNTFMSSRADVTTELSVHWVVLHRIAPHAQDLSDLIYASIDLYLLSLSKMTTVPTSHLTRLRVGMVNAHQAILDTYMATISRKVAGEQDTGAGEKGEDEMYGGSSYINDDEYYGHSDCGYEGGGRGGNGGSSLQLTTGARPYTENADGSGECRREGDGGSNASVDDKAAARAGEKVGGKETDEAMAWREEDHAVPPQQRLQRRRSNGDRAHRCGNHNYGDSSSSSCSKTTERDENADSRRRKKAAKSGEGKRRMGYLTYELTAEEAAALRAFLASRASNTAFTSNKSMVFSNATFSGRPAGGASGAAAIASARASMAMSGSPPHCNNDARLMAISGCDEGLAAALRKKHKVVVKRGKDDANGCDAEDAASEESHDEGKGKCGRNDADPVPETMLSNASFLKNSSFRGTSFFGGLFSKRSKEPRDLDAAEMSQLRPGRSRGSSDSSSASSRSRRAAKKKKQRRRQRGKRRKGNSGDRGDESISECSTRLTSPTHHLRPSSVGSDFSDIEDDSRARRRSHSSTKEPRVRESVAGSKYGKTDGQPPMASSMPGALSGDSRSVANPVGDEGAVQEGAVPAEGNPLPLARTTSMISRRDSAAELSAVFGKEDSVAASPQQAGGLTGGQLGAAVANSTVSFASGDDPAVLAASVNNTSSAATTAAHYPSSPPGLAQCSGGEEVKKLDSRNDTNHNSGAEAMPDRAGEGTLHGSTDKKAPRDRSDKLPGKHGGAPGKSGDGQGDASGDADMDKQLLDGDTTNNRHLASFAIDLSSEMRRRSFVSGASGQRMGPMLNKVRDGDGTTVNSWENGEILKNLSFFDADKGVFVLTNHDIHSLEAFLFGTRALIVYINDLQKALLEMDHATDLAKQL</sequence>
<feature type="compositionally biased region" description="Basic and acidic residues" evidence="6">
    <location>
        <begin position="1599"/>
        <end position="1628"/>
    </location>
</feature>
<feature type="compositionally biased region" description="Low complexity" evidence="6">
    <location>
        <begin position="1873"/>
        <end position="1884"/>
    </location>
</feature>
<reference evidence="9 10" key="1">
    <citation type="submission" date="2021-02" db="EMBL/GenBank/DDBJ databases">
        <title>Leishmania (Mundinia) enrietti genome sequencing and assembly.</title>
        <authorList>
            <person name="Almutairi H."/>
            <person name="Gatherer D."/>
        </authorList>
    </citation>
    <scope>NUCLEOTIDE SEQUENCE [LARGE SCALE GENOMIC DNA]</scope>
    <source>
        <strain evidence="9">CUR178</strain>
    </source>
</reference>
<gene>
    <name evidence="9" type="ORF">CUR178_08293</name>
</gene>
<feature type="region of interest" description="Disordered" evidence="6">
    <location>
        <begin position="1521"/>
        <end position="1541"/>
    </location>
</feature>
<feature type="transmembrane region" description="Helical" evidence="7">
    <location>
        <begin position="1266"/>
        <end position="1283"/>
    </location>
</feature>
<evidence type="ECO:0000256" key="1">
    <source>
        <dbReference type="ARBA" id="ARBA00004651"/>
    </source>
</evidence>
<keyword evidence="3 7" id="KW-0812">Transmembrane</keyword>
<accession>A0A836HSX0</accession>
<feature type="compositionally biased region" description="Basic residues" evidence="6">
    <location>
        <begin position="1885"/>
        <end position="1906"/>
    </location>
</feature>
<feature type="transmembrane region" description="Helical" evidence="7">
    <location>
        <begin position="1289"/>
        <end position="1307"/>
    </location>
</feature>